<dbReference type="SUPFAM" id="SSF57903">
    <property type="entry name" value="FYVE/PHD zinc finger"/>
    <property type="match status" value="1"/>
</dbReference>
<dbReference type="Proteomes" id="UP000678393">
    <property type="component" value="Unassembled WGS sequence"/>
</dbReference>
<dbReference type="InterPro" id="IPR000306">
    <property type="entry name" value="Znf_FYVE"/>
</dbReference>
<keyword evidence="3" id="KW-0862">Zinc</keyword>
<evidence type="ECO:0000259" key="5">
    <source>
        <dbReference type="PROSITE" id="PS50178"/>
    </source>
</evidence>
<keyword evidence="1" id="KW-0479">Metal-binding</keyword>
<organism evidence="6 7">
    <name type="scientific">Candidula unifasciata</name>
    <dbReference type="NCBI Taxonomy" id="100452"/>
    <lineage>
        <taxon>Eukaryota</taxon>
        <taxon>Metazoa</taxon>
        <taxon>Spiralia</taxon>
        <taxon>Lophotrochozoa</taxon>
        <taxon>Mollusca</taxon>
        <taxon>Gastropoda</taxon>
        <taxon>Heterobranchia</taxon>
        <taxon>Euthyneura</taxon>
        <taxon>Panpulmonata</taxon>
        <taxon>Eupulmonata</taxon>
        <taxon>Stylommatophora</taxon>
        <taxon>Helicina</taxon>
        <taxon>Helicoidea</taxon>
        <taxon>Geomitridae</taxon>
        <taxon>Candidula</taxon>
    </lineage>
</organism>
<dbReference type="InterPro" id="IPR038632">
    <property type="entry name" value="ZFYVE21_C_sf"/>
</dbReference>
<dbReference type="InterPro" id="IPR032031">
    <property type="entry name" value="ZFYVE21_C"/>
</dbReference>
<dbReference type="AlphaFoldDB" id="A0A8S3YHZ8"/>
<evidence type="ECO:0000256" key="3">
    <source>
        <dbReference type="ARBA" id="ARBA00022833"/>
    </source>
</evidence>
<dbReference type="PANTHER" id="PTHR39490:SF8">
    <property type="entry name" value="ZINC FINGER FYVE DOMAIN-CONTAINING PROTEIN 21"/>
    <property type="match status" value="1"/>
</dbReference>
<dbReference type="PANTHER" id="PTHR39490">
    <property type="entry name" value="ARRESTIN DOMAIN-CONTAINING PROTEIN D"/>
    <property type="match status" value="1"/>
</dbReference>
<gene>
    <name evidence="6" type="ORF">CUNI_LOCUS2207</name>
</gene>
<dbReference type="CDD" id="cd15727">
    <property type="entry name" value="FYVE_ZF21"/>
    <property type="match status" value="1"/>
</dbReference>
<dbReference type="SMART" id="SM00064">
    <property type="entry name" value="FYVE"/>
    <property type="match status" value="1"/>
</dbReference>
<proteinExistence type="predicted"/>
<evidence type="ECO:0000313" key="6">
    <source>
        <dbReference type="EMBL" id="CAG5116649.1"/>
    </source>
</evidence>
<dbReference type="PROSITE" id="PS50178">
    <property type="entry name" value="ZF_FYVE"/>
    <property type="match status" value="1"/>
</dbReference>
<dbReference type="InterPro" id="IPR013083">
    <property type="entry name" value="Znf_RING/FYVE/PHD"/>
</dbReference>
<sequence length="218" mass="25079">MITVDPDLASPFTIEEPQWNPDKSCSHCQNIECQIKFDILKRKHHCRRCGRCFCDKCCNSMVALPRMCFIDPVRHCKMCALVSKKESEFFEKQLKILIDGGDFQLHTDFDQDSSDSSILPGKTFSCFLSPDHRYLQFDGEMQENILVQKIESVQVAGVELDQQGNRVGNGICIQYSDCVGKFMILKMNVDKTSSRKEQSMNWVTAMLKAFRLLQESRK</sequence>
<dbReference type="Pfam" id="PF01363">
    <property type="entry name" value="FYVE"/>
    <property type="match status" value="1"/>
</dbReference>
<dbReference type="Gene3D" id="2.30.29.160">
    <property type="entry name" value="Zinc finger FYVE domain-containing protein 21, C-terminal"/>
    <property type="match status" value="1"/>
</dbReference>
<feature type="domain" description="FYVE-type" evidence="5">
    <location>
        <begin position="19"/>
        <end position="79"/>
    </location>
</feature>
<evidence type="ECO:0000256" key="2">
    <source>
        <dbReference type="ARBA" id="ARBA00022771"/>
    </source>
</evidence>
<dbReference type="EMBL" id="CAJHNH020000281">
    <property type="protein sequence ID" value="CAG5116649.1"/>
    <property type="molecule type" value="Genomic_DNA"/>
</dbReference>
<dbReference type="InterPro" id="IPR017455">
    <property type="entry name" value="Znf_FYVE-rel"/>
</dbReference>
<reference evidence="6" key="1">
    <citation type="submission" date="2021-04" db="EMBL/GenBank/DDBJ databases">
        <authorList>
            <consortium name="Molecular Ecology Group"/>
        </authorList>
    </citation>
    <scope>NUCLEOTIDE SEQUENCE</scope>
</reference>
<evidence type="ECO:0000256" key="1">
    <source>
        <dbReference type="ARBA" id="ARBA00022723"/>
    </source>
</evidence>
<name>A0A8S3YHZ8_9EUPU</name>
<dbReference type="InterPro" id="IPR052113">
    <property type="entry name" value="FYVE-type_Zinc_Finger"/>
</dbReference>
<dbReference type="GO" id="GO:0008270">
    <property type="term" value="F:zinc ion binding"/>
    <property type="evidence" value="ECO:0007669"/>
    <property type="project" value="UniProtKB-KW"/>
</dbReference>
<dbReference type="Gene3D" id="3.30.40.10">
    <property type="entry name" value="Zinc/RING finger domain, C3HC4 (zinc finger)"/>
    <property type="match status" value="1"/>
</dbReference>
<accession>A0A8S3YHZ8</accession>
<evidence type="ECO:0000313" key="7">
    <source>
        <dbReference type="Proteomes" id="UP000678393"/>
    </source>
</evidence>
<keyword evidence="2 4" id="KW-0863">Zinc-finger</keyword>
<dbReference type="OrthoDB" id="660555at2759"/>
<keyword evidence="7" id="KW-1185">Reference proteome</keyword>
<dbReference type="InterPro" id="IPR011011">
    <property type="entry name" value="Znf_FYVE_PHD"/>
</dbReference>
<evidence type="ECO:0000256" key="4">
    <source>
        <dbReference type="PROSITE-ProRule" id="PRU00091"/>
    </source>
</evidence>
<comment type="caution">
    <text evidence="6">The sequence shown here is derived from an EMBL/GenBank/DDBJ whole genome shotgun (WGS) entry which is preliminary data.</text>
</comment>
<dbReference type="Pfam" id="PF16696">
    <property type="entry name" value="ZFYVE21_C"/>
    <property type="match status" value="1"/>
</dbReference>
<protein>
    <recommendedName>
        <fullName evidence="5">FYVE-type domain-containing protein</fullName>
    </recommendedName>
</protein>